<evidence type="ECO:0000259" key="1">
    <source>
        <dbReference type="Pfam" id="PF12146"/>
    </source>
</evidence>
<dbReference type="AlphaFoldDB" id="A0A562IWI4"/>
<dbReference type="Proteomes" id="UP000321490">
    <property type="component" value="Unassembled WGS sequence"/>
</dbReference>
<organism evidence="2 3">
    <name type="scientific">Modestobacter roseus</name>
    <dbReference type="NCBI Taxonomy" id="1181884"/>
    <lineage>
        <taxon>Bacteria</taxon>
        <taxon>Bacillati</taxon>
        <taxon>Actinomycetota</taxon>
        <taxon>Actinomycetes</taxon>
        <taxon>Geodermatophilales</taxon>
        <taxon>Geodermatophilaceae</taxon>
        <taxon>Modestobacter</taxon>
    </lineage>
</organism>
<keyword evidence="2" id="KW-0031">Aminopeptidase</keyword>
<evidence type="ECO:0000313" key="2">
    <source>
        <dbReference type="EMBL" id="TWH75338.1"/>
    </source>
</evidence>
<dbReference type="Gene3D" id="3.40.50.1820">
    <property type="entry name" value="alpha/beta hydrolase"/>
    <property type="match status" value="1"/>
</dbReference>
<accession>A0A562IWI4</accession>
<protein>
    <submittedName>
        <fullName evidence="2">Serine aminopeptidase S33 family</fullName>
    </submittedName>
</protein>
<dbReference type="Pfam" id="PF12146">
    <property type="entry name" value="Hydrolase_4"/>
    <property type="match status" value="1"/>
</dbReference>
<gene>
    <name evidence="2" type="ORF">JD78_03894</name>
</gene>
<dbReference type="GO" id="GO:0004177">
    <property type="term" value="F:aminopeptidase activity"/>
    <property type="evidence" value="ECO:0007669"/>
    <property type="project" value="UniProtKB-KW"/>
</dbReference>
<dbReference type="InterPro" id="IPR022742">
    <property type="entry name" value="Hydrolase_4"/>
</dbReference>
<keyword evidence="2" id="KW-0645">Protease</keyword>
<evidence type="ECO:0000313" key="3">
    <source>
        <dbReference type="Proteomes" id="UP000321490"/>
    </source>
</evidence>
<name>A0A562IWI4_9ACTN</name>
<keyword evidence="2" id="KW-0378">Hydrolase</keyword>
<feature type="domain" description="Serine aminopeptidase S33" evidence="1">
    <location>
        <begin position="72"/>
        <end position="241"/>
    </location>
</feature>
<dbReference type="InterPro" id="IPR029058">
    <property type="entry name" value="AB_hydrolase_fold"/>
</dbReference>
<dbReference type="SUPFAM" id="SSF53474">
    <property type="entry name" value="alpha/beta-Hydrolases"/>
    <property type="match status" value="1"/>
</dbReference>
<reference evidence="2 3" key="1">
    <citation type="submission" date="2019-07" db="EMBL/GenBank/DDBJ databases">
        <title>R&amp;d 2014.</title>
        <authorList>
            <person name="Klenk H.-P."/>
        </authorList>
    </citation>
    <scope>NUCLEOTIDE SEQUENCE [LARGE SCALE GENOMIC DNA]</scope>
    <source>
        <strain evidence="2 3">DSM 45764</strain>
    </source>
</reference>
<dbReference type="EMBL" id="VLKF01000001">
    <property type="protein sequence ID" value="TWH75338.1"/>
    <property type="molecule type" value="Genomic_DNA"/>
</dbReference>
<proteinExistence type="predicted"/>
<comment type="caution">
    <text evidence="2">The sequence shown here is derived from an EMBL/GenBank/DDBJ whole genome shotgun (WGS) entry which is preliminary data.</text>
</comment>
<keyword evidence="3" id="KW-1185">Reference proteome</keyword>
<sequence>MCKLAEGVDVQAGAEPGWVTSRRRVRAAAAGLLVVAGVAGCGGGEAGPPPAPEVVDLVVDGEPATAVVPPGTPRGLVLYLHGLNGDHTALANGDQAGVVERLVDDGYVVAAADAHRNAFGNEASQQSYVTLAQELADRYGTPRTFLIAESMGAVAGLKLVAADAIPDLAGAALISPLTDLAVTVGSEFEPQVRQAYGGELPTGAENPADLPAEEFAGEHLRFYLAADDDFVVSAQNADPLIARLEGVAEVSVVGCQGGHVDASCFQPDDLATWFDGLAGGTTGAGRPSAD</sequence>